<dbReference type="GO" id="GO:0006955">
    <property type="term" value="P:immune response"/>
    <property type="evidence" value="ECO:0007669"/>
    <property type="project" value="InterPro"/>
</dbReference>
<dbReference type="PANTHER" id="PTHR19944">
    <property type="entry name" value="MHC CLASS II-RELATED"/>
    <property type="match status" value="1"/>
</dbReference>
<dbReference type="Pfam" id="PF07654">
    <property type="entry name" value="C1-set"/>
    <property type="match status" value="1"/>
</dbReference>
<dbReference type="InterPro" id="IPR013783">
    <property type="entry name" value="Ig-like_fold"/>
</dbReference>
<name>A0A3B4ZV80_9TELE</name>
<sequence length="229" mass="25247">MKTCSAVCVSPPADHEVILFYGCFHSADCQAQLHLDEDQIAYADFKNQQTVWTAPLLQEHQETFRELYALAVVCKDTLYNEYLPQAVQIEKGPSEDKAPTVSIYPMEEAEEGQNNTLFCYISHFYPPSVDVTWTRNGIVVTEGLTLNNLIPETDGTFSQLVGLSVRPQPEDVLQCSVKHRALSRAAVGTWELSGKPAGSAAPWVCLALGLIFLCLGITIFIIAARVPPT</sequence>
<dbReference type="AlphaFoldDB" id="A0A3B4ZV80"/>
<feature type="domain" description="Ig-like" evidence="4">
    <location>
        <begin position="99"/>
        <end position="193"/>
    </location>
</feature>
<proteinExistence type="inferred from homology"/>
<feature type="transmembrane region" description="Helical" evidence="3">
    <location>
        <begin position="200"/>
        <end position="224"/>
    </location>
</feature>
<dbReference type="InterPro" id="IPR001003">
    <property type="entry name" value="MHC_II_a_N"/>
</dbReference>
<dbReference type="PROSITE" id="PS50835">
    <property type="entry name" value="IG_LIKE"/>
    <property type="match status" value="1"/>
</dbReference>
<evidence type="ECO:0000313" key="5">
    <source>
        <dbReference type="Ensembl" id="ENSSPAP00000011701.1"/>
    </source>
</evidence>
<dbReference type="Ensembl" id="ENSSPAT00000011906.1">
    <property type="protein sequence ID" value="ENSSPAP00000011701.1"/>
    <property type="gene ID" value="ENSSPAG00000008893.1"/>
</dbReference>
<dbReference type="Pfam" id="PF00993">
    <property type="entry name" value="MHC_II_alpha"/>
    <property type="match status" value="1"/>
</dbReference>
<keyword evidence="3" id="KW-0812">Transmembrane</keyword>
<evidence type="ECO:0000259" key="4">
    <source>
        <dbReference type="PROSITE" id="PS50835"/>
    </source>
</evidence>
<evidence type="ECO:0000256" key="2">
    <source>
        <dbReference type="ARBA" id="ARBA00023180"/>
    </source>
</evidence>
<protein>
    <recommendedName>
        <fullName evidence="4">Ig-like domain-containing protein</fullName>
    </recommendedName>
</protein>
<reference evidence="5" key="1">
    <citation type="submission" date="2023-09" db="UniProtKB">
        <authorList>
            <consortium name="Ensembl"/>
        </authorList>
    </citation>
    <scope>IDENTIFICATION</scope>
</reference>
<dbReference type="InterPro" id="IPR003597">
    <property type="entry name" value="Ig_C1-set"/>
</dbReference>
<dbReference type="InterPro" id="IPR050160">
    <property type="entry name" value="MHC/Immunoglobulin"/>
</dbReference>
<evidence type="ECO:0000256" key="1">
    <source>
        <dbReference type="ARBA" id="ARBA00007394"/>
    </source>
</evidence>
<keyword evidence="2" id="KW-0325">Glycoprotein</keyword>
<keyword evidence="3" id="KW-0472">Membrane</keyword>
<dbReference type="Gene3D" id="2.60.40.10">
    <property type="entry name" value="Immunoglobulins"/>
    <property type="match status" value="1"/>
</dbReference>
<organism evidence="5">
    <name type="scientific">Stegastes partitus</name>
    <name type="common">bicolor damselfish</name>
    <dbReference type="NCBI Taxonomy" id="144197"/>
    <lineage>
        <taxon>Eukaryota</taxon>
        <taxon>Metazoa</taxon>
        <taxon>Chordata</taxon>
        <taxon>Craniata</taxon>
        <taxon>Vertebrata</taxon>
        <taxon>Euteleostomi</taxon>
        <taxon>Actinopterygii</taxon>
        <taxon>Neopterygii</taxon>
        <taxon>Teleostei</taxon>
        <taxon>Neoteleostei</taxon>
        <taxon>Acanthomorphata</taxon>
        <taxon>Ovalentaria</taxon>
        <taxon>Pomacentridae</taxon>
        <taxon>Stegastes</taxon>
    </lineage>
</organism>
<dbReference type="InterPro" id="IPR007110">
    <property type="entry name" value="Ig-like_dom"/>
</dbReference>
<accession>A0A3B4ZV80</accession>
<dbReference type="SUPFAM" id="SSF54452">
    <property type="entry name" value="MHC antigen-recognition domain"/>
    <property type="match status" value="1"/>
</dbReference>
<dbReference type="InterPro" id="IPR011162">
    <property type="entry name" value="MHC_I/II-like_Ag-recog"/>
</dbReference>
<evidence type="ECO:0000256" key="3">
    <source>
        <dbReference type="SAM" id="Phobius"/>
    </source>
</evidence>
<dbReference type="GeneTree" id="ENSGT00940000161847"/>
<dbReference type="SUPFAM" id="SSF48726">
    <property type="entry name" value="Immunoglobulin"/>
    <property type="match status" value="1"/>
</dbReference>
<dbReference type="GO" id="GO:0042613">
    <property type="term" value="C:MHC class II protein complex"/>
    <property type="evidence" value="ECO:0007669"/>
    <property type="project" value="InterPro"/>
</dbReference>
<dbReference type="STRING" id="144197.ENSSPAP00000011701"/>
<dbReference type="GO" id="GO:0019882">
    <property type="term" value="P:antigen processing and presentation"/>
    <property type="evidence" value="ECO:0007669"/>
    <property type="project" value="InterPro"/>
</dbReference>
<dbReference type="InterPro" id="IPR036179">
    <property type="entry name" value="Ig-like_dom_sf"/>
</dbReference>
<keyword evidence="3" id="KW-1133">Transmembrane helix</keyword>
<comment type="similarity">
    <text evidence="1">Belongs to the MHC class II family.</text>
</comment>
<dbReference type="SMART" id="SM00407">
    <property type="entry name" value="IGc1"/>
    <property type="match status" value="1"/>
</dbReference>
<dbReference type="PANTHER" id="PTHR19944:SF86">
    <property type="entry name" value="HLA CLASS II HISTOCOMPATIBILITY ANTIGEN, DR ALPHA CHAIN"/>
    <property type="match status" value="1"/>
</dbReference>